<dbReference type="AlphaFoldDB" id="A0A9Y2IR07"/>
<accession>A0A9Y2IR07</accession>
<name>A0A9Y2IR07_9PSEU</name>
<feature type="region of interest" description="Disordered" evidence="1">
    <location>
        <begin position="1"/>
        <end position="20"/>
    </location>
</feature>
<evidence type="ECO:0000313" key="2">
    <source>
        <dbReference type="EMBL" id="WIX83586.1"/>
    </source>
</evidence>
<sequence>MQAVEEVGPQTLDLLGQENPPLRSQTAQWARDFVAPKLSADPDGRKVYEASEAYLQPRRVGLTAAAAG</sequence>
<dbReference type="KEGG" id="acab:QRX50_23935"/>
<keyword evidence="3" id="KW-1185">Reference proteome</keyword>
<reference evidence="2 3" key="1">
    <citation type="submission" date="2023-06" db="EMBL/GenBank/DDBJ databases">
        <authorList>
            <person name="Oyuntsetseg B."/>
            <person name="Kim S.B."/>
        </authorList>
    </citation>
    <scope>NUCLEOTIDE SEQUENCE [LARGE SCALE GENOMIC DNA]</scope>
    <source>
        <strain evidence="2 3">2-15</strain>
    </source>
</reference>
<dbReference type="Proteomes" id="UP001236014">
    <property type="component" value="Chromosome"/>
</dbReference>
<organism evidence="2 3">
    <name type="scientific">Amycolatopsis carbonis</name>
    <dbReference type="NCBI Taxonomy" id="715471"/>
    <lineage>
        <taxon>Bacteria</taxon>
        <taxon>Bacillati</taxon>
        <taxon>Actinomycetota</taxon>
        <taxon>Actinomycetes</taxon>
        <taxon>Pseudonocardiales</taxon>
        <taxon>Pseudonocardiaceae</taxon>
        <taxon>Amycolatopsis</taxon>
    </lineage>
</organism>
<proteinExistence type="predicted"/>
<protein>
    <submittedName>
        <fullName evidence="2">Uncharacterized protein</fullName>
    </submittedName>
</protein>
<evidence type="ECO:0000256" key="1">
    <source>
        <dbReference type="SAM" id="MobiDB-lite"/>
    </source>
</evidence>
<gene>
    <name evidence="2" type="ORF">QRX50_23935</name>
</gene>
<evidence type="ECO:0000313" key="3">
    <source>
        <dbReference type="Proteomes" id="UP001236014"/>
    </source>
</evidence>
<dbReference type="EMBL" id="CP127294">
    <property type="protein sequence ID" value="WIX83586.1"/>
    <property type="molecule type" value="Genomic_DNA"/>
</dbReference>
<dbReference type="RefSeq" id="WP_285974135.1">
    <property type="nucleotide sequence ID" value="NZ_CP127294.1"/>
</dbReference>